<proteinExistence type="inferred from homology"/>
<dbReference type="PANTHER" id="PTHR35005">
    <property type="entry name" value="3-DEHYDRO-SCYLLO-INOSOSE HYDROLASE"/>
    <property type="match status" value="1"/>
</dbReference>
<evidence type="ECO:0000256" key="5">
    <source>
        <dbReference type="ARBA" id="ARBA00024029"/>
    </source>
</evidence>
<dbReference type="SUPFAM" id="SSF102215">
    <property type="entry name" value="Creatininase"/>
    <property type="match status" value="1"/>
</dbReference>
<evidence type="ECO:0000256" key="3">
    <source>
        <dbReference type="ARBA" id="ARBA00022801"/>
    </source>
</evidence>
<dbReference type="Gene3D" id="3.40.50.10310">
    <property type="entry name" value="Creatininase"/>
    <property type="match status" value="1"/>
</dbReference>
<evidence type="ECO:0000256" key="2">
    <source>
        <dbReference type="ARBA" id="ARBA00022723"/>
    </source>
</evidence>
<evidence type="ECO:0000256" key="4">
    <source>
        <dbReference type="ARBA" id="ARBA00022833"/>
    </source>
</evidence>
<organism evidence="6 7">
    <name type="scientific">Actinokineospora alba</name>
    <dbReference type="NCBI Taxonomy" id="504798"/>
    <lineage>
        <taxon>Bacteria</taxon>
        <taxon>Bacillati</taxon>
        <taxon>Actinomycetota</taxon>
        <taxon>Actinomycetes</taxon>
        <taxon>Pseudonocardiales</taxon>
        <taxon>Pseudonocardiaceae</taxon>
        <taxon>Actinokineospora</taxon>
    </lineage>
</organism>
<dbReference type="EMBL" id="FNJB01000007">
    <property type="protein sequence ID" value="SDP17993.1"/>
    <property type="molecule type" value="Genomic_DNA"/>
</dbReference>
<keyword evidence="3 6" id="KW-0378">Hydrolase</keyword>
<dbReference type="InterPro" id="IPR003785">
    <property type="entry name" value="Creatininase/forma_Hydrolase"/>
</dbReference>
<evidence type="ECO:0000313" key="6">
    <source>
        <dbReference type="EMBL" id="SDP17993.1"/>
    </source>
</evidence>
<dbReference type="Pfam" id="PF02633">
    <property type="entry name" value="Creatininase"/>
    <property type="match status" value="1"/>
</dbReference>
<reference evidence="7" key="1">
    <citation type="submission" date="2016-10" db="EMBL/GenBank/DDBJ databases">
        <authorList>
            <person name="Varghese N."/>
            <person name="Submissions S."/>
        </authorList>
    </citation>
    <scope>NUCLEOTIDE SEQUENCE [LARGE SCALE GENOMIC DNA]</scope>
    <source>
        <strain evidence="7">IBRC-M 10655</strain>
    </source>
</reference>
<keyword evidence="2" id="KW-0479">Metal-binding</keyword>
<dbReference type="PANTHER" id="PTHR35005:SF1">
    <property type="entry name" value="2-AMINO-5-FORMYLAMINO-6-RIBOSYLAMINOPYRIMIDIN-4(3H)-ONE 5'-MONOPHOSPHATE DEFORMYLASE"/>
    <property type="match status" value="1"/>
</dbReference>
<keyword evidence="7" id="KW-1185">Reference proteome</keyword>
<sequence>MTQFADLSSPQVADLLVGDRTPVLLLPVGAIEPHGPHAPLSTDPIISAGMCARAAERLADDPAVRVLVLPALPYGVTHYGEAFPGAVGINAETLHAIVVDVCTSLARQGFTKVVLVNNHFEPEHVTALTWAVDSLAEQGIHTGYLHLLRRRNVERLTEEFRSGSCHAGRYETSLVLADQPALVDTSVMRGLPPLIVDMPTAMREGRTDFVAMGMDQAYCGSPAEATAEEGQSTFDTLTELLIDAIRDLADQE</sequence>
<dbReference type="InterPro" id="IPR024087">
    <property type="entry name" value="Creatininase-like_sf"/>
</dbReference>
<dbReference type="GO" id="GO:0046872">
    <property type="term" value="F:metal ion binding"/>
    <property type="evidence" value="ECO:0007669"/>
    <property type="project" value="UniProtKB-KW"/>
</dbReference>
<dbReference type="STRING" id="504798.SAMN05421871_10434"/>
<protein>
    <submittedName>
        <fullName evidence="6">Creatinine amidohydrolase</fullName>
    </submittedName>
</protein>
<keyword evidence="4" id="KW-0862">Zinc</keyword>
<evidence type="ECO:0000256" key="1">
    <source>
        <dbReference type="ARBA" id="ARBA00001947"/>
    </source>
</evidence>
<comment type="similarity">
    <text evidence="5">Belongs to the creatininase superfamily.</text>
</comment>
<dbReference type="Proteomes" id="UP000199651">
    <property type="component" value="Unassembled WGS sequence"/>
</dbReference>
<comment type="cofactor">
    <cofactor evidence="1">
        <name>Zn(2+)</name>
        <dbReference type="ChEBI" id="CHEBI:29105"/>
    </cofactor>
</comment>
<dbReference type="GO" id="GO:0016811">
    <property type="term" value="F:hydrolase activity, acting on carbon-nitrogen (but not peptide) bonds, in linear amides"/>
    <property type="evidence" value="ECO:0007669"/>
    <property type="project" value="TreeGrafter"/>
</dbReference>
<accession>A0A1H0QKT6</accession>
<dbReference type="OrthoDB" id="9801445at2"/>
<dbReference type="AlphaFoldDB" id="A0A1H0QKT6"/>
<dbReference type="GO" id="GO:0009231">
    <property type="term" value="P:riboflavin biosynthetic process"/>
    <property type="evidence" value="ECO:0007669"/>
    <property type="project" value="TreeGrafter"/>
</dbReference>
<evidence type="ECO:0000313" key="7">
    <source>
        <dbReference type="Proteomes" id="UP000199651"/>
    </source>
</evidence>
<dbReference type="RefSeq" id="WP_091377182.1">
    <property type="nucleotide sequence ID" value="NZ_FNDV01000004.1"/>
</dbReference>
<name>A0A1H0QKT6_9PSEU</name>
<gene>
    <name evidence="6" type="ORF">SAMN05192558_10735</name>
</gene>